<dbReference type="Gene3D" id="2.50.20.20">
    <property type="match status" value="1"/>
</dbReference>
<evidence type="ECO:0000256" key="6">
    <source>
        <dbReference type="ARBA" id="ARBA00023139"/>
    </source>
</evidence>
<organism evidence="8 9">
    <name type="scientific">Mycobacterium syngnathidarum</name>
    <dbReference type="NCBI Taxonomy" id="1908205"/>
    <lineage>
        <taxon>Bacteria</taxon>
        <taxon>Bacillati</taxon>
        <taxon>Actinomycetota</taxon>
        <taxon>Actinomycetes</taxon>
        <taxon>Mycobacteriales</taxon>
        <taxon>Mycobacteriaceae</taxon>
        <taxon>Mycobacterium</taxon>
    </lineage>
</organism>
<evidence type="ECO:0000313" key="8">
    <source>
        <dbReference type="EMBL" id="OHT87175.1"/>
    </source>
</evidence>
<gene>
    <name evidence="8" type="ORF">BKG61_28135</name>
</gene>
<dbReference type="Pfam" id="PF07161">
    <property type="entry name" value="LppX_LprAFG"/>
    <property type="match status" value="1"/>
</dbReference>
<keyword evidence="5" id="KW-0472">Membrane</keyword>
<comment type="similarity">
    <text evidence="2">Belongs to the LppX/LprAFG lipoprotein family.</text>
</comment>
<accession>A0A1Q9WGD8</accession>
<comment type="caution">
    <text evidence="8">The sequence shown here is derived from an EMBL/GenBank/DDBJ whole genome shotgun (WGS) entry which is preliminary data.</text>
</comment>
<evidence type="ECO:0000256" key="4">
    <source>
        <dbReference type="ARBA" id="ARBA00022729"/>
    </source>
</evidence>
<keyword evidence="7" id="KW-0449">Lipoprotein</keyword>
<dbReference type="STRING" id="1908205.BKG60_04105"/>
<keyword evidence="3" id="KW-1003">Cell membrane</keyword>
<dbReference type="InterPro" id="IPR009830">
    <property type="entry name" value="LppX/LprAFG"/>
</dbReference>
<reference evidence="8 9" key="1">
    <citation type="submission" date="2016-10" db="EMBL/GenBank/DDBJ databases">
        <title>Evaluation of Human, Animal and Environmental Mycobacterium chelonae Isolates by Core Genome Phylogenomic Analysis, Targeted Gene Comparison, and Anti-microbial Susceptibility Patterns: A Tale of Mistaken Identities.</title>
        <authorList>
            <person name="Fogelson S.B."/>
            <person name="Camus A.C."/>
            <person name="Lorenz W."/>
            <person name="Vasireddy R."/>
            <person name="Vasireddy S."/>
            <person name="Smith T."/>
            <person name="Brown-Elliott B.A."/>
            <person name="Wallace R.J.Jr."/>
            <person name="Hasan N.A."/>
            <person name="Reischl U."/>
            <person name="Sanchez S."/>
        </authorList>
    </citation>
    <scope>NUCLEOTIDE SEQUENCE [LARGE SCALE GENOMIC DNA]</scope>
    <source>
        <strain evidence="8 9">24999</strain>
    </source>
</reference>
<protein>
    <recommendedName>
        <fullName evidence="10">Lipoprotein LprG</fullName>
    </recommendedName>
</protein>
<evidence type="ECO:0000256" key="1">
    <source>
        <dbReference type="ARBA" id="ARBA00004196"/>
    </source>
</evidence>
<dbReference type="Proteomes" id="UP000179636">
    <property type="component" value="Unassembled WGS sequence"/>
</dbReference>
<dbReference type="SUPFAM" id="SSF89392">
    <property type="entry name" value="Prokaryotic lipoproteins and lipoprotein localization factors"/>
    <property type="match status" value="1"/>
</dbReference>
<comment type="subcellular location">
    <subcellularLocation>
        <location evidence="1">Cell envelope</location>
    </subcellularLocation>
</comment>
<evidence type="ECO:0000313" key="9">
    <source>
        <dbReference type="Proteomes" id="UP000179636"/>
    </source>
</evidence>
<evidence type="ECO:0000256" key="2">
    <source>
        <dbReference type="ARBA" id="ARBA00009194"/>
    </source>
</evidence>
<dbReference type="InterPro" id="IPR029046">
    <property type="entry name" value="LolA/LolB/LppX"/>
</dbReference>
<evidence type="ECO:0008006" key="10">
    <source>
        <dbReference type="Google" id="ProtNLM"/>
    </source>
</evidence>
<sequence>MLGAGANATKTLASAHVGIALEGQFDRLGQATAVDGDAQASPLVVNGTVTYQNGETAPLVIANDTVSVKQGGVWNDVGATSALIPPAIIDARQGLPHLLNGAQSAQVAGSESIDGVDTTKVTATIPADEAAGLVPEATGPADLTVWIRKAGDPVLVRALIKLSASQSMTVTLSKWNVPVKVSPALAP</sequence>
<dbReference type="EMBL" id="MLHV01000044">
    <property type="protein sequence ID" value="OHT87175.1"/>
    <property type="molecule type" value="Genomic_DNA"/>
</dbReference>
<evidence type="ECO:0000256" key="7">
    <source>
        <dbReference type="ARBA" id="ARBA00023288"/>
    </source>
</evidence>
<evidence type="ECO:0000256" key="5">
    <source>
        <dbReference type="ARBA" id="ARBA00023136"/>
    </source>
</evidence>
<keyword evidence="4" id="KW-0732">Signal</keyword>
<dbReference type="AlphaFoldDB" id="A0A1Q9WGD8"/>
<keyword evidence="9" id="KW-1185">Reference proteome</keyword>
<keyword evidence="6" id="KW-0564">Palmitate</keyword>
<proteinExistence type="inferred from homology"/>
<evidence type="ECO:0000256" key="3">
    <source>
        <dbReference type="ARBA" id="ARBA00022475"/>
    </source>
</evidence>
<dbReference type="GO" id="GO:0030313">
    <property type="term" value="C:cell envelope"/>
    <property type="evidence" value="ECO:0007669"/>
    <property type="project" value="UniProtKB-SubCell"/>
</dbReference>
<name>A0A1Q9WGD8_9MYCO</name>
<accession>A0A1S1JML8</accession>